<accession>A0ABU4S759</accession>
<dbReference type="Gene3D" id="2.60.120.200">
    <property type="match status" value="1"/>
</dbReference>
<evidence type="ECO:0000313" key="3">
    <source>
        <dbReference type="Proteomes" id="UP001273505"/>
    </source>
</evidence>
<dbReference type="InterPro" id="IPR055015">
    <property type="entry name" value="GCX_COOH"/>
</dbReference>
<dbReference type="RefSeq" id="WP_302721882.1">
    <property type="nucleotide sequence ID" value="NZ_JAULRU010000418.1"/>
</dbReference>
<keyword evidence="3" id="KW-1185">Reference proteome</keyword>
<dbReference type="Pfam" id="PF06848">
    <property type="entry name" value="Disaggr_repeat"/>
    <property type="match status" value="1"/>
</dbReference>
<proteinExistence type="predicted"/>
<dbReference type="Proteomes" id="UP001273505">
    <property type="component" value="Unassembled WGS sequence"/>
</dbReference>
<protein>
    <submittedName>
        <fullName evidence="2">Disaggregatase related repeat-containing protein</fullName>
    </submittedName>
</protein>
<evidence type="ECO:0000259" key="1">
    <source>
        <dbReference type="Pfam" id="PF06848"/>
    </source>
</evidence>
<dbReference type="NCBIfam" id="NF045639">
    <property type="entry name" value="GCX_COOH"/>
    <property type="match status" value="1"/>
</dbReference>
<organism evidence="2 3">
    <name type="scientific">Gilvimarinus gilvus</name>
    <dbReference type="NCBI Taxonomy" id="3058038"/>
    <lineage>
        <taxon>Bacteria</taxon>
        <taxon>Pseudomonadati</taxon>
        <taxon>Pseudomonadota</taxon>
        <taxon>Gammaproteobacteria</taxon>
        <taxon>Cellvibrionales</taxon>
        <taxon>Cellvibrionaceae</taxon>
        <taxon>Gilvimarinus</taxon>
    </lineage>
</organism>
<feature type="domain" description="Disaggregatase-related" evidence="1">
    <location>
        <begin position="135"/>
        <end position="231"/>
    </location>
</feature>
<dbReference type="InterPro" id="IPR010671">
    <property type="entry name" value="Disaggr-rel_dom"/>
</dbReference>
<dbReference type="PANTHER" id="PTHR40124">
    <property type="match status" value="1"/>
</dbReference>
<sequence>MRQLNKLFITFVISIGLLVFGAKQILAGNERLHDIAGMGMLGNTCEFSSGQLTLSSMFSGTNNHEACESVTYDGAVISSGETTATAGSEVVLKNGFTVKQGATFRVTIVNQEFDDRLLMPAEGGDGPAYNDGAAWESYNRGARLKWKNVGGDYVDRDGVLQGDTAWSSETIIDMNTVQHIFWDTTELVQAWHAGEVSNRGFHVRHIDGSAGPIDYASKEAAELSHRPELHIETQEEGAHVLQALGDTYLYHQSKTETNGQRDELQVDNLRNLLVWFDISPVAGQIITSAQLKLTSIAQYTNTNTVHGLFATVTDDWDTSAPIMGIANNYPNDVGITDDENVYLAYNFNSDAAQDGGQDMLNGSIDLLYAENYWSCEENYPSGLQADGSWSEPAPAIPGFQTLDGNALCMRLKYEPGPIYQGTGNWGHGIKKPVSDFADTADVEELFVRVYLYFGETWGENLMDQGGKRPGGISGTYSRTPYEGGWGGRRTDGTNGWSARGGYNEIVPSIDNPLAGYTTMGTYLYWADQTSGNGTTIDWTLTPNGVLKKGRWYSLEQQIRMNTRDGANIHNESGSHDGVIRGWVDGRLVFERTDIRFTDMDYINIDVADFGFYYGGVKNTPYDQHIAMDNIVIAKEYIGPMRIE</sequence>
<dbReference type="EMBL" id="JAXAFO010000069">
    <property type="protein sequence ID" value="MDX6851514.1"/>
    <property type="molecule type" value="Genomic_DNA"/>
</dbReference>
<comment type="caution">
    <text evidence="2">The sequence shown here is derived from an EMBL/GenBank/DDBJ whole genome shotgun (WGS) entry which is preliminary data.</text>
</comment>
<reference evidence="2 3" key="1">
    <citation type="submission" date="2023-11" db="EMBL/GenBank/DDBJ databases">
        <title>Gilvimarinus fulvus sp. nov., isolated from the surface of Kelp.</title>
        <authorList>
            <person name="Sun Y.Y."/>
            <person name="Gong Y."/>
            <person name="Du Z.J."/>
        </authorList>
    </citation>
    <scope>NUCLEOTIDE SEQUENCE [LARGE SCALE GENOMIC DNA]</scope>
    <source>
        <strain evidence="2 3">SDUM040013</strain>
    </source>
</reference>
<name>A0ABU4S759_9GAMM</name>
<evidence type="ECO:0000313" key="2">
    <source>
        <dbReference type="EMBL" id="MDX6851514.1"/>
    </source>
</evidence>
<gene>
    <name evidence="2" type="ORF">SCD92_19260</name>
</gene>
<dbReference type="PANTHER" id="PTHR40124:SF1">
    <property type="entry name" value="DISAGGREGATASE RELATED REPEAT PROTEIN"/>
    <property type="match status" value="1"/>
</dbReference>